<feature type="signal peptide" evidence="2">
    <location>
        <begin position="1"/>
        <end position="39"/>
    </location>
</feature>
<keyword evidence="2" id="KW-0732">Signal</keyword>
<dbReference type="PATRIC" id="fig|317.175.peg.1845"/>
<feature type="chain" id="PRO_5001798940" description="DUF4124 domain-containing protein" evidence="2">
    <location>
        <begin position="40"/>
        <end position="216"/>
    </location>
</feature>
<reference evidence="3 4" key="1">
    <citation type="submission" date="2014-07" db="EMBL/GenBank/DDBJ databases">
        <title>Draft Genome Sequences of Environmental Pseudomonas syringae strains.</title>
        <authorList>
            <person name="Baltrus D.A."/>
            <person name="Berge O."/>
            <person name="Morris C."/>
        </authorList>
    </citation>
    <scope>NUCLEOTIDE SEQUENCE [LARGE SCALE GENOMIC DNA]</scope>
    <source>
        <strain evidence="3 4">GAW0119</strain>
    </source>
</reference>
<keyword evidence="4" id="KW-1185">Reference proteome</keyword>
<dbReference type="Proteomes" id="UP000028631">
    <property type="component" value="Unassembled WGS sequence"/>
</dbReference>
<evidence type="ECO:0008006" key="5">
    <source>
        <dbReference type="Google" id="ProtNLM"/>
    </source>
</evidence>
<evidence type="ECO:0000313" key="4">
    <source>
        <dbReference type="Proteomes" id="UP000028631"/>
    </source>
</evidence>
<dbReference type="AlphaFoldDB" id="A0A085VMD5"/>
<dbReference type="EMBL" id="JPQU01000026">
    <property type="protein sequence ID" value="KFE56598.1"/>
    <property type="molecule type" value="Genomic_DNA"/>
</dbReference>
<sequence>MSALNRVAQGYKKRLSWRTLGFVCALLSLSIGPITAPQAADAPQVMLYRYVDSRGVTVLDRQGVPPEYVGKGYEILNARGRVVQTVPPALTAEQVQQAQAQKAQASADAQLMSLYSSVEDVDRTKARKLSELDTLIGLTQGNLNGVMAQQARLQGQAADQERAGKPVTKALINKLDDLRDQQQRLDQDIKRYQATREQAEATFDQDRVRIQRLMAQ</sequence>
<evidence type="ECO:0000313" key="3">
    <source>
        <dbReference type="EMBL" id="KFE56598.1"/>
    </source>
</evidence>
<gene>
    <name evidence="3" type="ORF">IV01_08900</name>
</gene>
<name>A0A085VMD5_PSESX</name>
<protein>
    <recommendedName>
        <fullName evidence="5">DUF4124 domain-containing protein</fullName>
    </recommendedName>
</protein>
<comment type="caution">
    <text evidence="3">The sequence shown here is derived from an EMBL/GenBank/DDBJ whole genome shotgun (WGS) entry which is preliminary data.</text>
</comment>
<evidence type="ECO:0000256" key="2">
    <source>
        <dbReference type="SAM" id="SignalP"/>
    </source>
</evidence>
<keyword evidence="1" id="KW-0175">Coiled coil</keyword>
<evidence type="ECO:0000256" key="1">
    <source>
        <dbReference type="SAM" id="Coils"/>
    </source>
</evidence>
<proteinExistence type="predicted"/>
<feature type="coiled-coil region" evidence="1">
    <location>
        <begin position="168"/>
        <end position="216"/>
    </location>
</feature>
<organism evidence="3 4">
    <name type="scientific">Pseudomonas syringae</name>
    <dbReference type="NCBI Taxonomy" id="317"/>
    <lineage>
        <taxon>Bacteria</taxon>
        <taxon>Pseudomonadati</taxon>
        <taxon>Pseudomonadota</taxon>
        <taxon>Gammaproteobacteria</taxon>
        <taxon>Pseudomonadales</taxon>
        <taxon>Pseudomonadaceae</taxon>
        <taxon>Pseudomonas</taxon>
    </lineage>
</organism>
<accession>A0A085VMD5</accession>